<dbReference type="HOGENOM" id="CLU_063829_0_0_4"/>
<evidence type="ECO:0000313" key="6">
    <source>
        <dbReference type="EMBL" id="AJK47625.1"/>
    </source>
</evidence>
<accession>A0A0B6S2R5</accession>
<name>A0A0B6S2R5_BURPL</name>
<dbReference type="PANTHER" id="PTHR30579">
    <property type="entry name" value="TRANSCRIPTIONAL REGULATOR"/>
    <property type="match status" value="1"/>
</dbReference>
<protein>
    <submittedName>
        <fullName evidence="6">Transcriptional regulator, ArgP family</fullName>
    </submittedName>
</protein>
<dbReference type="InterPro" id="IPR000847">
    <property type="entry name" value="LysR_HTH_N"/>
</dbReference>
<dbReference type="GO" id="GO:0003677">
    <property type="term" value="F:DNA binding"/>
    <property type="evidence" value="ECO:0007669"/>
    <property type="project" value="UniProtKB-KW"/>
</dbReference>
<evidence type="ECO:0000313" key="7">
    <source>
        <dbReference type="Proteomes" id="UP000031838"/>
    </source>
</evidence>
<evidence type="ECO:0000256" key="2">
    <source>
        <dbReference type="ARBA" id="ARBA00023015"/>
    </source>
</evidence>
<dbReference type="Pfam" id="PF00126">
    <property type="entry name" value="HTH_1"/>
    <property type="match status" value="1"/>
</dbReference>
<dbReference type="PROSITE" id="PS50931">
    <property type="entry name" value="HTH_LYSR"/>
    <property type="match status" value="1"/>
</dbReference>
<feature type="domain" description="HTH lysR-type" evidence="5">
    <location>
        <begin position="2"/>
        <end position="58"/>
    </location>
</feature>
<dbReference type="GO" id="GO:0003700">
    <property type="term" value="F:DNA-binding transcription factor activity"/>
    <property type="evidence" value="ECO:0007669"/>
    <property type="project" value="InterPro"/>
</dbReference>
<dbReference type="SUPFAM" id="SSF53850">
    <property type="entry name" value="Periplasmic binding protein-like II"/>
    <property type="match status" value="1"/>
</dbReference>
<dbReference type="InterPro" id="IPR005119">
    <property type="entry name" value="LysR_subst-bd"/>
</dbReference>
<reference evidence="6 7" key="2">
    <citation type="journal article" date="2016" name="Appl. Microbiol. Biotechnol.">
        <title>Mutations improving production and secretion of extracellular lipase by Burkholderia glumae PG1.</title>
        <authorList>
            <person name="Knapp A."/>
            <person name="Voget S."/>
            <person name="Gao R."/>
            <person name="Zaburannyi N."/>
            <person name="Krysciak D."/>
            <person name="Breuer M."/>
            <person name="Hauer B."/>
            <person name="Streit W.R."/>
            <person name="Muller R."/>
            <person name="Daniel R."/>
            <person name="Jaeger K.E."/>
        </authorList>
    </citation>
    <scope>NUCLEOTIDE SEQUENCE [LARGE SCALE GENOMIC DNA]</scope>
    <source>
        <strain evidence="6 7">PG1</strain>
    </source>
</reference>
<organism evidence="6 7">
    <name type="scientific">Burkholderia plantarii</name>
    <dbReference type="NCBI Taxonomy" id="41899"/>
    <lineage>
        <taxon>Bacteria</taxon>
        <taxon>Pseudomonadati</taxon>
        <taxon>Pseudomonadota</taxon>
        <taxon>Betaproteobacteria</taxon>
        <taxon>Burkholderiales</taxon>
        <taxon>Burkholderiaceae</taxon>
        <taxon>Burkholderia</taxon>
    </lineage>
</organism>
<dbReference type="KEGG" id="bgp:BGL_1c31500"/>
<dbReference type="SUPFAM" id="SSF46785">
    <property type="entry name" value="Winged helix' DNA-binding domain"/>
    <property type="match status" value="1"/>
</dbReference>
<dbReference type="PANTHER" id="PTHR30579:SF2">
    <property type="entry name" value="HTH-TYPE TRANSCRIPTIONAL REGULATOR ARGP"/>
    <property type="match status" value="1"/>
</dbReference>
<dbReference type="AlphaFoldDB" id="A0A0B6S2R5"/>
<dbReference type="RefSeq" id="WP_080937238.1">
    <property type="nucleotide sequence ID" value="NZ_CP002580.1"/>
</dbReference>
<keyword evidence="7" id="KW-1185">Reference proteome</keyword>
<evidence type="ECO:0000256" key="1">
    <source>
        <dbReference type="ARBA" id="ARBA00009437"/>
    </source>
</evidence>
<sequence>MLDRYQLEAFASVVETMSFERAAERLNVTRAAISQRIKALEDALSAAVLVRSKPLTLTLAGEVLFKHVTAVRLLEADTFNQIDPQSSRSVMPLAVGVDVYSIDAWFGAVAQQIIKRNVIDLEVVVDDTDPTFPALTRGEIVGSVSTVSRPVHGCVAEPIGDMIYRCVASPAFIERHFPKGFSLHAATSAPAVSVGRRTVLLERYFDATFGVAVGRYRKNLLPSVASQLDTIVADLGYGLLPEQTVLPLLESGRLVDVGRDQTLPVTLYWHRWRAAPPICEAISAEIVTCAREILGSAEPSPVLAPGARAVSYGRPFASLSPVA</sequence>
<dbReference type="InterPro" id="IPR036390">
    <property type="entry name" value="WH_DNA-bd_sf"/>
</dbReference>
<keyword evidence="4" id="KW-0804">Transcription</keyword>
<dbReference type="EMBL" id="CP002580">
    <property type="protein sequence ID" value="AJK47625.1"/>
    <property type="molecule type" value="Genomic_DNA"/>
</dbReference>
<evidence type="ECO:0000256" key="3">
    <source>
        <dbReference type="ARBA" id="ARBA00023125"/>
    </source>
</evidence>
<dbReference type="PRINTS" id="PR00039">
    <property type="entry name" value="HTHLYSR"/>
</dbReference>
<dbReference type="InterPro" id="IPR036388">
    <property type="entry name" value="WH-like_DNA-bd_sf"/>
</dbReference>
<keyword evidence="3" id="KW-0238">DNA-binding</keyword>
<dbReference type="Proteomes" id="UP000031838">
    <property type="component" value="Chromosome 1"/>
</dbReference>
<dbReference type="NCBIfam" id="NF009888">
    <property type="entry name" value="PRK13348.1"/>
    <property type="match status" value="1"/>
</dbReference>
<evidence type="ECO:0000259" key="5">
    <source>
        <dbReference type="PROSITE" id="PS50931"/>
    </source>
</evidence>
<evidence type="ECO:0000256" key="4">
    <source>
        <dbReference type="ARBA" id="ARBA00023163"/>
    </source>
</evidence>
<dbReference type="NCBIfam" id="NF002964">
    <property type="entry name" value="PRK03635.1"/>
    <property type="match status" value="1"/>
</dbReference>
<dbReference type="InterPro" id="IPR050176">
    <property type="entry name" value="LTTR"/>
</dbReference>
<dbReference type="Gene3D" id="3.40.190.290">
    <property type="match status" value="1"/>
</dbReference>
<comment type="similarity">
    <text evidence="1">Belongs to the LysR transcriptional regulatory family.</text>
</comment>
<keyword evidence="2" id="KW-0805">Transcription regulation</keyword>
<gene>
    <name evidence="6" type="ORF">BGL_1c31500</name>
</gene>
<dbReference type="Pfam" id="PF03466">
    <property type="entry name" value="LysR_substrate"/>
    <property type="match status" value="1"/>
</dbReference>
<dbReference type="Gene3D" id="1.10.10.10">
    <property type="entry name" value="Winged helix-like DNA-binding domain superfamily/Winged helix DNA-binding domain"/>
    <property type="match status" value="1"/>
</dbReference>
<reference evidence="7" key="1">
    <citation type="submission" date="2011-03" db="EMBL/GenBank/DDBJ databases">
        <authorList>
            <person name="Voget S."/>
            <person name="Streit W.R."/>
            <person name="Jaeger K.E."/>
            <person name="Daniel R."/>
        </authorList>
    </citation>
    <scope>NUCLEOTIDE SEQUENCE [LARGE SCALE GENOMIC DNA]</scope>
    <source>
        <strain evidence="7">PG1</strain>
    </source>
</reference>
<proteinExistence type="inferred from homology"/>